<evidence type="ECO:0000256" key="1">
    <source>
        <dbReference type="SAM" id="Phobius"/>
    </source>
</evidence>
<protein>
    <recommendedName>
        <fullName evidence="3">DUF945 domain-containing protein</fullName>
    </recommendedName>
</protein>
<accession>A0A6S6SEU6</accession>
<keyword evidence="1" id="KW-0472">Membrane</keyword>
<feature type="transmembrane region" description="Helical" evidence="1">
    <location>
        <begin position="7"/>
        <end position="23"/>
    </location>
</feature>
<feature type="non-terminal residue" evidence="2">
    <location>
        <position position="438"/>
    </location>
</feature>
<gene>
    <name evidence="2" type="ORF">HELGO_WM30214</name>
</gene>
<sequence>MKVLLKYIFWLLSLLFLIIYYFLGTTLGHANVGYLLEGYYSKLLGNKIEILSLNIANYPIIIAEMKINDTARFSLNGNADTKNIDMQYHLRGERFTWNNHDDILHPINLKGSMKGKLSELLVKGEGEIFYGKMSYSFIRKEHQVEALEVAFNDISSKDLLTFLKYDLAIEGEVDLFLHFDYFSAFRKKGLAKIAMKKAKLPKILEEVDFILNGEIVYTDLLRDFFVDIHSDIGKLNITKGFYNKSAELIQAEYTLQINELSDFEEFLGHPYQGKLNTEGNAKYELEKLSLLGETATYGGVLGYNYQNNYLKLDFNGVSLEELLRQLSFPALLSSKVYGIASYDMKDDIIFVDTKLKETRFRRTKMTDTFYDLTDIDILKDVYDNSMFTAGYQDAILTSFLQIDNGINHLYLPDTKMDAKTNGIKADFEMFIDGEEFVG</sequence>
<reference evidence="2" key="1">
    <citation type="submission" date="2020-01" db="EMBL/GenBank/DDBJ databases">
        <authorList>
            <person name="Meier V. D."/>
            <person name="Meier V D."/>
        </authorList>
    </citation>
    <scope>NUCLEOTIDE SEQUENCE</scope>
    <source>
        <strain evidence="2">HLG_WM_MAG_02</strain>
    </source>
</reference>
<evidence type="ECO:0000313" key="2">
    <source>
        <dbReference type="EMBL" id="CAA6804738.1"/>
    </source>
</evidence>
<evidence type="ECO:0008006" key="3">
    <source>
        <dbReference type="Google" id="ProtNLM"/>
    </source>
</evidence>
<keyword evidence="1" id="KW-1133">Transmembrane helix</keyword>
<proteinExistence type="predicted"/>
<name>A0A6S6SEU6_9BACT</name>
<keyword evidence="1" id="KW-0812">Transmembrane</keyword>
<dbReference type="AlphaFoldDB" id="A0A6S6SEU6"/>
<organism evidence="2">
    <name type="scientific">uncultured Sulfurovum sp</name>
    <dbReference type="NCBI Taxonomy" id="269237"/>
    <lineage>
        <taxon>Bacteria</taxon>
        <taxon>Pseudomonadati</taxon>
        <taxon>Campylobacterota</taxon>
        <taxon>Epsilonproteobacteria</taxon>
        <taxon>Campylobacterales</taxon>
        <taxon>Sulfurovaceae</taxon>
        <taxon>Sulfurovum</taxon>
        <taxon>environmental samples</taxon>
    </lineage>
</organism>
<dbReference type="EMBL" id="CACVAZ010000019">
    <property type="protein sequence ID" value="CAA6804738.1"/>
    <property type="molecule type" value="Genomic_DNA"/>
</dbReference>